<dbReference type="Pfam" id="PF00403">
    <property type="entry name" value="HMA"/>
    <property type="match status" value="1"/>
</dbReference>
<evidence type="ECO:0000313" key="3">
    <source>
        <dbReference type="Proteomes" id="UP000722750"/>
    </source>
</evidence>
<dbReference type="CDD" id="cd00371">
    <property type="entry name" value="HMA"/>
    <property type="match status" value="1"/>
</dbReference>
<accession>A0A942A0N4</accession>
<comment type="caution">
    <text evidence="2">The sequence shown here is derived from an EMBL/GenBank/DDBJ whole genome shotgun (WGS) entry which is preliminary data.</text>
</comment>
<dbReference type="Gene3D" id="3.30.70.100">
    <property type="match status" value="1"/>
</dbReference>
<dbReference type="AlphaFoldDB" id="A0A942A0N4"/>
<organism evidence="2 3">
    <name type="scientific">Candidatus Scalindua arabica</name>
    <dbReference type="NCBI Taxonomy" id="1127984"/>
    <lineage>
        <taxon>Bacteria</taxon>
        <taxon>Pseudomonadati</taxon>
        <taxon>Planctomycetota</taxon>
        <taxon>Candidatus Brocadiia</taxon>
        <taxon>Candidatus Brocadiales</taxon>
        <taxon>Candidatus Scalinduaceae</taxon>
        <taxon>Candidatus Scalindua</taxon>
    </lineage>
</organism>
<protein>
    <recommendedName>
        <fullName evidence="1">HMA domain-containing protein</fullName>
    </recommendedName>
</protein>
<dbReference type="PROSITE" id="PS50846">
    <property type="entry name" value="HMA_2"/>
    <property type="match status" value="1"/>
</dbReference>
<gene>
    <name evidence="2" type="ORF">MAG551_01263</name>
</gene>
<dbReference type="EMBL" id="JAANXD010000052">
    <property type="protein sequence ID" value="MBS1258210.1"/>
    <property type="molecule type" value="Genomic_DNA"/>
</dbReference>
<evidence type="ECO:0000259" key="1">
    <source>
        <dbReference type="PROSITE" id="PS50846"/>
    </source>
</evidence>
<evidence type="ECO:0000313" key="2">
    <source>
        <dbReference type="EMBL" id="MBS1258210.1"/>
    </source>
</evidence>
<proteinExistence type="predicted"/>
<dbReference type="SUPFAM" id="SSF55008">
    <property type="entry name" value="HMA, heavy metal-associated domain"/>
    <property type="match status" value="1"/>
</dbReference>
<feature type="domain" description="HMA" evidence="1">
    <location>
        <begin position="74"/>
        <end position="140"/>
    </location>
</feature>
<reference evidence="2" key="1">
    <citation type="journal article" date="2021" name="ISME J.">
        <title>Fine-scale metabolic discontinuity in a stratified prokaryote microbiome of a Red Sea deep halocline.</title>
        <authorList>
            <person name="Michoud G."/>
            <person name="Ngugi D.K."/>
            <person name="Barozzi A."/>
            <person name="Merlino G."/>
            <person name="Calleja M.L."/>
            <person name="Delgado-Huertas A."/>
            <person name="Moran X.A.G."/>
            <person name="Daffonchio D."/>
        </authorList>
    </citation>
    <scope>NUCLEOTIDE SEQUENCE</scope>
    <source>
        <strain evidence="2">SuakinDeep_MAG55_1</strain>
    </source>
</reference>
<dbReference type="Proteomes" id="UP000722750">
    <property type="component" value="Unassembled WGS sequence"/>
</dbReference>
<dbReference type="InterPro" id="IPR006121">
    <property type="entry name" value="HMA_dom"/>
</dbReference>
<name>A0A942A0N4_9BACT</name>
<sequence>MFKPLKLNIIIIVAVMFIFTHSFSTLQAGEVIPGKSCCGEPCEEVACPMKEAEAELTKVDCGVCVESEKSCNAREVVMNIRGMTCAGSECRIKQVLSSFDGVSDVAANYKDGTAHLHVEEGKVDNAALIEALRQMGFLASEG</sequence>
<dbReference type="GO" id="GO:0046872">
    <property type="term" value="F:metal ion binding"/>
    <property type="evidence" value="ECO:0007669"/>
    <property type="project" value="InterPro"/>
</dbReference>
<dbReference type="InterPro" id="IPR036163">
    <property type="entry name" value="HMA_dom_sf"/>
</dbReference>